<dbReference type="OrthoDB" id="286895at2"/>
<keyword evidence="1" id="KW-0812">Transmembrane</keyword>
<evidence type="ECO:0000313" key="3">
    <source>
        <dbReference type="Proteomes" id="UP000319557"/>
    </source>
</evidence>
<dbReference type="KEGG" id="ruv:EC9_12560"/>
<dbReference type="EMBL" id="CP036261">
    <property type="protein sequence ID" value="QDS87080.1"/>
    <property type="molecule type" value="Genomic_DNA"/>
</dbReference>
<reference evidence="2 3" key="1">
    <citation type="submission" date="2019-02" db="EMBL/GenBank/DDBJ databases">
        <title>Deep-cultivation of Planctomycetes and their phenomic and genomic characterization uncovers novel biology.</title>
        <authorList>
            <person name="Wiegand S."/>
            <person name="Jogler M."/>
            <person name="Boedeker C."/>
            <person name="Pinto D."/>
            <person name="Vollmers J."/>
            <person name="Rivas-Marin E."/>
            <person name="Kohn T."/>
            <person name="Peeters S.H."/>
            <person name="Heuer A."/>
            <person name="Rast P."/>
            <person name="Oberbeckmann S."/>
            <person name="Bunk B."/>
            <person name="Jeske O."/>
            <person name="Meyerdierks A."/>
            <person name="Storesund J.E."/>
            <person name="Kallscheuer N."/>
            <person name="Luecker S."/>
            <person name="Lage O.M."/>
            <person name="Pohl T."/>
            <person name="Merkel B.J."/>
            <person name="Hornburger P."/>
            <person name="Mueller R.-W."/>
            <person name="Bruemmer F."/>
            <person name="Labrenz M."/>
            <person name="Spormann A.M."/>
            <person name="Op den Camp H."/>
            <person name="Overmann J."/>
            <person name="Amann R."/>
            <person name="Jetten M.S.M."/>
            <person name="Mascher T."/>
            <person name="Medema M.H."/>
            <person name="Devos D.P."/>
            <person name="Kaster A.-K."/>
            <person name="Ovreas L."/>
            <person name="Rohde M."/>
            <person name="Galperin M.Y."/>
            <person name="Jogler C."/>
        </authorList>
    </citation>
    <scope>NUCLEOTIDE SEQUENCE [LARGE SCALE GENOMIC DNA]</scope>
    <source>
        <strain evidence="2 3">EC9</strain>
    </source>
</reference>
<dbReference type="AlphaFoldDB" id="A0A517LWU6"/>
<keyword evidence="3" id="KW-1185">Reference proteome</keyword>
<protein>
    <submittedName>
        <fullName evidence="2">Uncharacterized protein</fullName>
    </submittedName>
</protein>
<proteinExistence type="predicted"/>
<dbReference type="Proteomes" id="UP000319557">
    <property type="component" value="Chromosome"/>
</dbReference>
<keyword evidence="1" id="KW-0472">Membrane</keyword>
<accession>A0A517LWU6</accession>
<sequence>MARSYAVSLGAMALGLIALRGAINSDDLSSVVTLGLFGMVVASGVGYIIGAIADQVICQTVEVRFRQRLAEVIEHFNEMEADKQNSRTS</sequence>
<keyword evidence="1" id="KW-1133">Transmembrane helix</keyword>
<feature type="transmembrane region" description="Helical" evidence="1">
    <location>
        <begin position="31"/>
        <end position="58"/>
    </location>
</feature>
<name>A0A517LWU6_9BACT</name>
<gene>
    <name evidence="2" type="ORF">EC9_12560</name>
</gene>
<evidence type="ECO:0000313" key="2">
    <source>
        <dbReference type="EMBL" id="QDS87080.1"/>
    </source>
</evidence>
<evidence type="ECO:0000256" key="1">
    <source>
        <dbReference type="SAM" id="Phobius"/>
    </source>
</evidence>
<dbReference type="RefSeq" id="WP_145118612.1">
    <property type="nucleotide sequence ID" value="NZ_CP036261.1"/>
</dbReference>
<organism evidence="2 3">
    <name type="scientific">Rosistilla ulvae</name>
    <dbReference type="NCBI Taxonomy" id="1930277"/>
    <lineage>
        <taxon>Bacteria</taxon>
        <taxon>Pseudomonadati</taxon>
        <taxon>Planctomycetota</taxon>
        <taxon>Planctomycetia</taxon>
        <taxon>Pirellulales</taxon>
        <taxon>Pirellulaceae</taxon>
        <taxon>Rosistilla</taxon>
    </lineage>
</organism>